<gene>
    <name evidence="2" type="ORF">NAEGRDRAFT_55444</name>
</gene>
<dbReference type="InterPro" id="IPR036865">
    <property type="entry name" value="CRAL-TRIO_dom_sf"/>
</dbReference>
<sequence>MPHSYSESEIQNLGDDVSIDSEEFNNTVVAMDQLTLGSTPLDGLTDKQLEILKKFTQMFEDDRSKLTQLQQYYCFHDRFCFVRYLKARDWDIPNATKLLKSSLTWIESSYKPFSLTAKQLWLEASPAKTYIKGHDKAGRPIIYLHAGRDFTNDPATGVSLLVYNLIAASYRMGPNGSQMTWICDFSSYTTKSAPPLAVCKQAVEILSSHFPERLGLCLMVFAPKVFYWFFKLISPLIPPVTKQKIQFCKGTKQKDMRAFFEPFVDMSQLEKKYGGDQDFTYNHKEMWAHEIEHDLKRLHKIKEAGGMKPEEADALINEPIIDTLEKHNKFFKARHASK</sequence>
<dbReference type="SMART" id="SM01100">
    <property type="entry name" value="CRAL_TRIO_N"/>
    <property type="match status" value="1"/>
</dbReference>
<dbReference type="SUPFAM" id="SSF52087">
    <property type="entry name" value="CRAL/TRIO domain"/>
    <property type="match status" value="1"/>
</dbReference>
<feature type="domain" description="CRAL-TRIO" evidence="1">
    <location>
        <begin position="117"/>
        <end position="281"/>
    </location>
</feature>
<protein>
    <submittedName>
        <fullName evidence="2">Predicted protein</fullName>
    </submittedName>
</protein>
<dbReference type="VEuPathDB" id="AmoebaDB:NAEGRDRAFT_55444"/>
<accession>D2VWP7</accession>
<evidence type="ECO:0000259" key="1">
    <source>
        <dbReference type="PROSITE" id="PS50191"/>
    </source>
</evidence>
<dbReference type="FunCoup" id="D2VWP7">
    <property type="interactions" value="124"/>
</dbReference>
<dbReference type="SUPFAM" id="SSF46938">
    <property type="entry name" value="CRAL/TRIO N-terminal domain"/>
    <property type="match status" value="1"/>
</dbReference>
<proteinExistence type="predicted"/>
<dbReference type="InterPro" id="IPR052578">
    <property type="entry name" value="PI_Transfer_CRAL-TRIO"/>
</dbReference>
<dbReference type="GeneID" id="8858367"/>
<dbReference type="AlphaFoldDB" id="D2VWP7"/>
<dbReference type="Pfam" id="PF00650">
    <property type="entry name" value="CRAL_TRIO"/>
    <property type="match status" value="1"/>
</dbReference>
<dbReference type="CDD" id="cd00170">
    <property type="entry name" value="SEC14"/>
    <property type="match status" value="1"/>
</dbReference>
<dbReference type="OMA" id="WREEMEW"/>
<dbReference type="InterPro" id="IPR011074">
    <property type="entry name" value="CRAL/TRIO_N_dom"/>
</dbReference>
<dbReference type="InterPro" id="IPR001251">
    <property type="entry name" value="CRAL-TRIO_dom"/>
</dbReference>
<dbReference type="InParanoid" id="D2VWP7"/>
<dbReference type="KEGG" id="ngr:NAEGRDRAFT_55444"/>
<organism evidence="3">
    <name type="scientific">Naegleria gruberi</name>
    <name type="common">Amoeba</name>
    <dbReference type="NCBI Taxonomy" id="5762"/>
    <lineage>
        <taxon>Eukaryota</taxon>
        <taxon>Discoba</taxon>
        <taxon>Heterolobosea</taxon>
        <taxon>Tetramitia</taxon>
        <taxon>Eutetramitia</taxon>
        <taxon>Vahlkampfiidae</taxon>
        <taxon>Naegleria</taxon>
    </lineage>
</organism>
<dbReference type="PANTHER" id="PTHR45824">
    <property type="entry name" value="GH16843P"/>
    <property type="match status" value="1"/>
</dbReference>
<keyword evidence="3" id="KW-1185">Reference proteome</keyword>
<dbReference type="Proteomes" id="UP000006671">
    <property type="component" value="Unassembled WGS sequence"/>
</dbReference>
<dbReference type="eggNOG" id="KOG1470">
    <property type="taxonomic scope" value="Eukaryota"/>
</dbReference>
<dbReference type="PANTHER" id="PTHR45824:SF29">
    <property type="entry name" value="GH16843P"/>
    <property type="match status" value="1"/>
</dbReference>
<dbReference type="InterPro" id="IPR036273">
    <property type="entry name" value="CRAL/TRIO_N_dom_sf"/>
</dbReference>
<reference evidence="2 3" key="1">
    <citation type="journal article" date="2010" name="Cell">
        <title>The genome of Naegleria gruberi illuminates early eukaryotic versatility.</title>
        <authorList>
            <person name="Fritz-Laylin L.K."/>
            <person name="Prochnik S.E."/>
            <person name="Ginger M.L."/>
            <person name="Dacks J.B."/>
            <person name="Carpenter M.L."/>
            <person name="Field M.C."/>
            <person name="Kuo A."/>
            <person name="Paredez A."/>
            <person name="Chapman J."/>
            <person name="Pham J."/>
            <person name="Shu S."/>
            <person name="Neupane R."/>
            <person name="Cipriano M."/>
            <person name="Mancuso J."/>
            <person name="Tu H."/>
            <person name="Salamov A."/>
            <person name="Lindquist E."/>
            <person name="Shapiro H."/>
            <person name="Lucas S."/>
            <person name="Grigoriev I.V."/>
            <person name="Cande W.Z."/>
            <person name="Fulton C."/>
            <person name="Rokhsar D.S."/>
            <person name="Dawson S.C."/>
        </authorList>
    </citation>
    <scope>NUCLEOTIDE SEQUENCE [LARGE SCALE GENOMIC DNA]</scope>
    <source>
        <strain evidence="2 3">NEG-M</strain>
    </source>
</reference>
<dbReference type="Pfam" id="PF03765">
    <property type="entry name" value="CRAL_TRIO_N"/>
    <property type="match status" value="1"/>
</dbReference>
<dbReference type="Gene3D" id="3.40.525.10">
    <property type="entry name" value="CRAL-TRIO lipid binding domain"/>
    <property type="match status" value="1"/>
</dbReference>
<evidence type="ECO:0000313" key="3">
    <source>
        <dbReference type="Proteomes" id="UP000006671"/>
    </source>
</evidence>
<evidence type="ECO:0000313" key="2">
    <source>
        <dbReference type="EMBL" id="EFC38658.1"/>
    </source>
</evidence>
<dbReference type="RefSeq" id="XP_002671402.1">
    <property type="nucleotide sequence ID" value="XM_002671356.1"/>
</dbReference>
<dbReference type="OrthoDB" id="75724at2759"/>
<dbReference type="PROSITE" id="PS50191">
    <property type="entry name" value="CRAL_TRIO"/>
    <property type="match status" value="1"/>
</dbReference>
<name>D2VWP7_NAEGR</name>
<dbReference type="GO" id="GO:0008526">
    <property type="term" value="F:phosphatidylinositol transfer activity"/>
    <property type="evidence" value="ECO:0007669"/>
    <property type="project" value="TreeGrafter"/>
</dbReference>
<dbReference type="SMART" id="SM00516">
    <property type="entry name" value="SEC14"/>
    <property type="match status" value="1"/>
</dbReference>
<dbReference type="EMBL" id="GG738905">
    <property type="protein sequence ID" value="EFC38658.1"/>
    <property type="molecule type" value="Genomic_DNA"/>
</dbReference>